<feature type="region of interest" description="Disordered" evidence="1">
    <location>
        <begin position="31"/>
        <end position="69"/>
    </location>
</feature>
<proteinExistence type="predicted"/>
<dbReference type="EMBL" id="QVLV01000011">
    <property type="protein sequence ID" value="RGE58506.1"/>
    <property type="molecule type" value="Genomic_DNA"/>
</dbReference>
<feature type="compositionally biased region" description="Basic residues" evidence="1">
    <location>
        <begin position="31"/>
        <end position="46"/>
    </location>
</feature>
<evidence type="ECO:0000313" key="3">
    <source>
        <dbReference type="Proteomes" id="UP000260812"/>
    </source>
</evidence>
<dbReference type="AlphaFoldDB" id="A0A3E3I1Q7"/>
<comment type="caution">
    <text evidence="2">The sequence shown here is derived from an EMBL/GenBank/DDBJ whole genome shotgun (WGS) entry which is preliminary data.</text>
</comment>
<keyword evidence="3" id="KW-1185">Reference proteome</keyword>
<protein>
    <submittedName>
        <fullName evidence="2">Uncharacterized protein</fullName>
    </submittedName>
</protein>
<name>A0A3E3I1Q7_9FIRM</name>
<accession>A0A3E3I1Q7</accession>
<reference evidence="2" key="1">
    <citation type="submission" date="2018-08" db="EMBL/GenBank/DDBJ databases">
        <title>A genome reference for cultivated species of the human gut microbiota.</title>
        <authorList>
            <person name="Zou Y."/>
            <person name="Xue W."/>
            <person name="Luo G."/>
        </authorList>
    </citation>
    <scope>NUCLEOTIDE SEQUENCE [LARGE SCALE GENOMIC DNA]</scope>
    <source>
        <strain evidence="2">TF05-5AC</strain>
    </source>
</reference>
<gene>
    <name evidence="2" type="ORF">DXC51_16520</name>
</gene>
<dbReference type="Proteomes" id="UP000260812">
    <property type="component" value="Unassembled WGS sequence"/>
</dbReference>
<organism evidence="2 3">
    <name type="scientific">Eisenbergiella massiliensis</name>
    <dbReference type="NCBI Taxonomy" id="1720294"/>
    <lineage>
        <taxon>Bacteria</taxon>
        <taxon>Bacillati</taxon>
        <taxon>Bacillota</taxon>
        <taxon>Clostridia</taxon>
        <taxon>Lachnospirales</taxon>
        <taxon>Lachnospiraceae</taxon>
        <taxon>Eisenbergiella</taxon>
    </lineage>
</organism>
<evidence type="ECO:0000313" key="2">
    <source>
        <dbReference type="EMBL" id="RGE58506.1"/>
    </source>
</evidence>
<evidence type="ECO:0000256" key="1">
    <source>
        <dbReference type="SAM" id="MobiDB-lite"/>
    </source>
</evidence>
<sequence>MFFPVPFQAMEMRPKIMEGFPDIIFARAHRNVRPGWNRKKHPRRGTTQKQTPKAAAGANARFTKPPKFF</sequence>